<dbReference type="Proteomes" id="UP000287651">
    <property type="component" value="Unassembled WGS sequence"/>
</dbReference>
<proteinExistence type="inferred from homology"/>
<evidence type="ECO:0000313" key="11">
    <source>
        <dbReference type="Proteomes" id="UP000287651"/>
    </source>
</evidence>
<keyword evidence="5 9" id="KW-1133">Transmembrane helix</keyword>
<comment type="similarity">
    <text evidence="7">Belongs to the fluoride channel Fluc/FEX (TC 1.A.43) family.</text>
</comment>
<dbReference type="AlphaFoldDB" id="A0A426X657"/>
<feature type="transmembrane region" description="Helical" evidence="9">
    <location>
        <begin position="178"/>
        <end position="198"/>
    </location>
</feature>
<evidence type="ECO:0000256" key="6">
    <source>
        <dbReference type="ARBA" id="ARBA00023136"/>
    </source>
</evidence>
<keyword evidence="6 9" id="KW-0472">Membrane</keyword>
<dbReference type="EMBL" id="AMZH03025813">
    <property type="protein sequence ID" value="RRT34955.1"/>
    <property type="molecule type" value="Genomic_DNA"/>
</dbReference>
<organism evidence="10 11">
    <name type="scientific">Ensete ventricosum</name>
    <name type="common">Abyssinian banana</name>
    <name type="synonym">Musa ensete</name>
    <dbReference type="NCBI Taxonomy" id="4639"/>
    <lineage>
        <taxon>Eukaryota</taxon>
        <taxon>Viridiplantae</taxon>
        <taxon>Streptophyta</taxon>
        <taxon>Embryophyta</taxon>
        <taxon>Tracheophyta</taxon>
        <taxon>Spermatophyta</taxon>
        <taxon>Magnoliopsida</taxon>
        <taxon>Liliopsida</taxon>
        <taxon>Zingiberales</taxon>
        <taxon>Musaceae</taxon>
        <taxon>Ensete</taxon>
    </lineage>
</organism>
<comment type="subcellular location">
    <subcellularLocation>
        <location evidence="2">Cell membrane</location>
        <topology evidence="2">Multi-pass membrane protein</topology>
    </subcellularLocation>
</comment>
<gene>
    <name evidence="10" type="ORF">B296_00050536</name>
</gene>
<dbReference type="GO" id="GO:0005886">
    <property type="term" value="C:plasma membrane"/>
    <property type="evidence" value="ECO:0007669"/>
    <property type="project" value="UniProtKB-SubCell"/>
</dbReference>
<dbReference type="PANTHER" id="PTHR28259">
    <property type="entry name" value="FLUORIDE EXPORT PROTEIN 1-RELATED"/>
    <property type="match status" value="1"/>
</dbReference>
<comment type="catalytic activity">
    <reaction evidence="8">
        <text>fluoride(in) = fluoride(out)</text>
        <dbReference type="Rhea" id="RHEA:76159"/>
        <dbReference type="ChEBI" id="CHEBI:17051"/>
    </reaction>
    <physiologicalReaction direction="left-to-right" evidence="8">
        <dbReference type="Rhea" id="RHEA:76160"/>
    </physiologicalReaction>
</comment>
<feature type="transmembrane region" description="Helical" evidence="9">
    <location>
        <begin position="55"/>
        <end position="81"/>
    </location>
</feature>
<evidence type="ECO:0000256" key="7">
    <source>
        <dbReference type="ARBA" id="ARBA00035120"/>
    </source>
</evidence>
<name>A0A426X657_ENSVE</name>
<feature type="transmembrane region" description="Helical" evidence="9">
    <location>
        <begin position="140"/>
        <end position="157"/>
    </location>
</feature>
<evidence type="ECO:0000256" key="1">
    <source>
        <dbReference type="ARBA" id="ARBA00002598"/>
    </source>
</evidence>
<evidence type="ECO:0000256" key="8">
    <source>
        <dbReference type="ARBA" id="ARBA00035585"/>
    </source>
</evidence>
<evidence type="ECO:0000256" key="5">
    <source>
        <dbReference type="ARBA" id="ARBA00022989"/>
    </source>
</evidence>
<feature type="transmembrane region" description="Helical" evidence="9">
    <location>
        <begin position="210"/>
        <end position="234"/>
    </location>
</feature>
<keyword evidence="3" id="KW-1003">Cell membrane</keyword>
<dbReference type="InterPro" id="IPR003691">
    <property type="entry name" value="FluC"/>
</dbReference>
<comment type="caution">
    <text evidence="10">The sequence shown here is derived from an EMBL/GenBank/DDBJ whole genome shotgun (WGS) entry which is preliminary data.</text>
</comment>
<evidence type="ECO:0000256" key="4">
    <source>
        <dbReference type="ARBA" id="ARBA00022692"/>
    </source>
</evidence>
<protein>
    <recommendedName>
        <fullName evidence="12">Fluoride ion transporter CrcB</fullName>
    </recommendedName>
</protein>
<evidence type="ECO:0000256" key="9">
    <source>
        <dbReference type="SAM" id="Phobius"/>
    </source>
</evidence>
<dbReference type="Pfam" id="PF02537">
    <property type="entry name" value="CRCB"/>
    <property type="match status" value="1"/>
</dbReference>
<evidence type="ECO:0000256" key="3">
    <source>
        <dbReference type="ARBA" id="ARBA00022475"/>
    </source>
</evidence>
<feature type="transmembrane region" description="Helical" evidence="9">
    <location>
        <begin position="108"/>
        <end position="128"/>
    </location>
</feature>
<sequence>MLSSLFNFLLMQQELSERRFNTQVYTRYLLQKLFGPGLLHLTGDNPLYLDLPSNMVLSLLSSWIFLVNYSIIVGVGCAGGLRRSIIDWCEKRRTNLEKWRVNNRNKHVVVMAAVLLIWCLLWILSGEFFRVKLNRVSDSAVLWLAFLVGPPGVWLRWRLARLNGRGIGSKQMLKWLPIGTLLANVLAAGIMAAAAIISKAVSVDTKRCTIIVSGFQLGFLGCLSTVSTFAAEIYGMWKTGHGWRAFFYIIVTIVPSFALGTLIYSVPVWLKHYAS</sequence>
<evidence type="ECO:0008006" key="12">
    <source>
        <dbReference type="Google" id="ProtNLM"/>
    </source>
</evidence>
<evidence type="ECO:0000313" key="10">
    <source>
        <dbReference type="EMBL" id="RRT34955.1"/>
    </source>
</evidence>
<accession>A0A426X657</accession>
<evidence type="ECO:0000256" key="2">
    <source>
        <dbReference type="ARBA" id="ARBA00004651"/>
    </source>
</evidence>
<dbReference type="PANTHER" id="PTHR28259:SF1">
    <property type="entry name" value="FLUORIDE EXPORT PROTEIN 1-RELATED"/>
    <property type="match status" value="1"/>
</dbReference>
<reference evidence="10 11" key="1">
    <citation type="journal article" date="2014" name="Agronomy (Basel)">
        <title>A Draft Genome Sequence for Ensete ventricosum, the Drought-Tolerant Tree Against Hunger.</title>
        <authorList>
            <person name="Harrison J."/>
            <person name="Moore K.A."/>
            <person name="Paszkiewicz K."/>
            <person name="Jones T."/>
            <person name="Grant M."/>
            <person name="Ambacheew D."/>
            <person name="Muzemil S."/>
            <person name="Studholme D.J."/>
        </authorList>
    </citation>
    <scope>NUCLEOTIDE SEQUENCE [LARGE SCALE GENOMIC DNA]</scope>
</reference>
<comment type="function">
    <text evidence="1">Fluoride channel required for the rapid expulsion of cytoplasmic fluoride.</text>
</comment>
<feature type="transmembrane region" description="Helical" evidence="9">
    <location>
        <begin position="246"/>
        <end position="270"/>
    </location>
</feature>
<dbReference type="GO" id="GO:1903425">
    <property type="term" value="F:fluoride transmembrane transporter activity"/>
    <property type="evidence" value="ECO:0007669"/>
    <property type="project" value="TreeGrafter"/>
</dbReference>
<keyword evidence="4 9" id="KW-0812">Transmembrane</keyword>